<dbReference type="AlphaFoldDB" id="A0A1T5CR82"/>
<dbReference type="NCBIfam" id="NF033611">
    <property type="entry name" value="SAVED"/>
    <property type="match status" value="1"/>
</dbReference>
<reference evidence="3" key="1">
    <citation type="submission" date="2017-02" db="EMBL/GenBank/DDBJ databases">
        <authorList>
            <person name="Varghese N."/>
            <person name="Submissions S."/>
        </authorList>
    </citation>
    <scope>NUCLEOTIDE SEQUENCE [LARGE SCALE GENOMIC DNA]</scope>
    <source>
        <strain evidence="3">DSM 24967</strain>
    </source>
</reference>
<dbReference type="Proteomes" id="UP000190852">
    <property type="component" value="Unassembled WGS sequence"/>
</dbReference>
<protein>
    <recommendedName>
        <fullName evidence="1">SMODS-associated and fused to various effectors domain-containing protein</fullName>
    </recommendedName>
</protein>
<evidence type="ECO:0000313" key="2">
    <source>
        <dbReference type="EMBL" id="SKB61934.1"/>
    </source>
</evidence>
<dbReference type="EMBL" id="FUYQ01000013">
    <property type="protein sequence ID" value="SKB61934.1"/>
    <property type="molecule type" value="Genomic_DNA"/>
</dbReference>
<dbReference type="InterPro" id="IPR003615">
    <property type="entry name" value="HNH_nuc"/>
</dbReference>
<evidence type="ECO:0000259" key="1">
    <source>
        <dbReference type="Pfam" id="PF18145"/>
    </source>
</evidence>
<name>A0A1T5CR82_9BACT</name>
<sequence length="374" mass="42549">MSATTITPKNQNLLWAISGGRCEYEGCNRVLHTDILTKKKYNSAYIAHIVADKPGGPRGDIARSKLLCDNIGNLMLLCNEHHNLIDKVDVAGHPESRLLVMKRQHEERIRRITDIAPNMSSEIILYGANIGANNSPLSYQSACEALLYDYYPANDNAIELRMKNVPFTDDTDAYWMMEEANLCEQFKLQIKPRLMQGNTDHYSVFALAPQPLLVKLGVLLNDLNNVKVYQKHREPSTWKWQTTSPDIKYVFREPADKTKIPVLVFSLSATITYDRIQAVLGDNVSVWEITVSNTLNNDFLKTETLLTDFRCIVRNAFDKIKLHHGCTELHVFPAMPVSASVELGRVWMPKVDMPMAIYDANKIKNDFYKTITIK</sequence>
<dbReference type="Pfam" id="PF18145">
    <property type="entry name" value="SAVED"/>
    <property type="match status" value="1"/>
</dbReference>
<dbReference type="InterPro" id="IPR040836">
    <property type="entry name" value="SAVED"/>
</dbReference>
<evidence type="ECO:0000313" key="3">
    <source>
        <dbReference type="Proteomes" id="UP000190852"/>
    </source>
</evidence>
<gene>
    <name evidence="2" type="ORF">SAMN05660349_02054</name>
</gene>
<dbReference type="CDD" id="cd00085">
    <property type="entry name" value="HNHc"/>
    <property type="match status" value="1"/>
</dbReference>
<keyword evidence="3" id="KW-1185">Reference proteome</keyword>
<proteinExistence type="predicted"/>
<accession>A0A1T5CR82</accession>
<feature type="domain" description="SMODS-associated and fused to various effectors" evidence="1">
    <location>
        <begin position="186"/>
        <end position="373"/>
    </location>
</feature>
<dbReference type="RefSeq" id="WP_079683551.1">
    <property type="nucleotide sequence ID" value="NZ_FUYQ01000013.1"/>
</dbReference>
<organism evidence="2 3">
    <name type="scientific">Parabacteroides chartae</name>
    <dbReference type="NCBI Taxonomy" id="1037355"/>
    <lineage>
        <taxon>Bacteria</taxon>
        <taxon>Pseudomonadati</taxon>
        <taxon>Bacteroidota</taxon>
        <taxon>Bacteroidia</taxon>
        <taxon>Bacteroidales</taxon>
        <taxon>Tannerellaceae</taxon>
        <taxon>Parabacteroides</taxon>
    </lineage>
</organism>